<dbReference type="PANTHER" id="PTHR13696:SF52">
    <property type="entry name" value="PARA FAMILY PROTEIN CT_582"/>
    <property type="match status" value="1"/>
</dbReference>
<dbReference type="InterPro" id="IPR025669">
    <property type="entry name" value="AAA_dom"/>
</dbReference>
<dbReference type="InterPro" id="IPR027417">
    <property type="entry name" value="P-loop_NTPase"/>
</dbReference>
<proteinExistence type="predicted"/>
<dbReference type="PANTHER" id="PTHR13696">
    <property type="entry name" value="P-LOOP CONTAINING NUCLEOSIDE TRIPHOSPHATE HYDROLASE"/>
    <property type="match status" value="1"/>
</dbReference>
<evidence type="ECO:0000313" key="2">
    <source>
        <dbReference type="EMBL" id="RZU41741.1"/>
    </source>
</evidence>
<dbReference type="CDD" id="cd02042">
    <property type="entry name" value="ParAB_family"/>
    <property type="match status" value="1"/>
</dbReference>
<dbReference type="AlphaFoldDB" id="A0A4Q7YX16"/>
<protein>
    <submittedName>
        <fullName evidence="2">Cellulose biosynthesis protein BcsQ</fullName>
    </submittedName>
</protein>
<reference evidence="2 3" key="1">
    <citation type="submission" date="2019-02" db="EMBL/GenBank/DDBJ databases">
        <title>Genomic Encyclopedia of Archaeal and Bacterial Type Strains, Phase II (KMG-II): from individual species to whole genera.</title>
        <authorList>
            <person name="Goeker M."/>
        </authorList>
    </citation>
    <scope>NUCLEOTIDE SEQUENCE [LARGE SCALE GENOMIC DNA]</scope>
    <source>
        <strain evidence="2 3">DSM 18101</strain>
    </source>
</reference>
<dbReference type="EMBL" id="SHKW01000001">
    <property type="protein sequence ID" value="RZU41741.1"/>
    <property type="molecule type" value="Genomic_DNA"/>
</dbReference>
<organism evidence="2 3">
    <name type="scientific">Edaphobacter modestus</name>
    <dbReference type="NCBI Taxonomy" id="388466"/>
    <lineage>
        <taxon>Bacteria</taxon>
        <taxon>Pseudomonadati</taxon>
        <taxon>Acidobacteriota</taxon>
        <taxon>Terriglobia</taxon>
        <taxon>Terriglobales</taxon>
        <taxon>Acidobacteriaceae</taxon>
        <taxon>Edaphobacter</taxon>
    </lineage>
</organism>
<dbReference type="Pfam" id="PF13614">
    <property type="entry name" value="AAA_31"/>
    <property type="match status" value="1"/>
</dbReference>
<accession>A0A4Q7YX16</accession>
<dbReference type="SUPFAM" id="SSF52540">
    <property type="entry name" value="P-loop containing nucleoside triphosphate hydrolases"/>
    <property type="match status" value="1"/>
</dbReference>
<comment type="caution">
    <text evidence="2">The sequence shown here is derived from an EMBL/GenBank/DDBJ whole genome shotgun (WGS) entry which is preliminary data.</text>
</comment>
<feature type="domain" description="AAA" evidence="1">
    <location>
        <begin position="4"/>
        <end position="155"/>
    </location>
</feature>
<dbReference type="Proteomes" id="UP000292958">
    <property type="component" value="Unassembled WGS sequence"/>
</dbReference>
<evidence type="ECO:0000313" key="3">
    <source>
        <dbReference type="Proteomes" id="UP000292958"/>
    </source>
</evidence>
<dbReference type="Gene3D" id="3.40.50.300">
    <property type="entry name" value="P-loop containing nucleotide triphosphate hydrolases"/>
    <property type="match status" value="1"/>
</dbReference>
<keyword evidence="3" id="KW-1185">Reference proteome</keyword>
<evidence type="ECO:0000259" key="1">
    <source>
        <dbReference type="Pfam" id="PF13614"/>
    </source>
</evidence>
<dbReference type="InterPro" id="IPR050678">
    <property type="entry name" value="DNA_Partitioning_ATPase"/>
</dbReference>
<dbReference type="OrthoDB" id="9791162at2"/>
<gene>
    <name evidence="2" type="ORF">BDD14_3271</name>
</gene>
<sequence>MIRIVIANQRGGSAKSTTAATLARCFSDRGLRVLVIDADPQGSLAVILGLNPPAFLNDLLIEKLAIRECVVSAKPGLDIICGNRFTTDAETKTMGLPGSEFLFRHLLSDYERNHDAVLIDVAPSISLFQTCAMVYKQNVLVPVDMDILSVQGATSTSLAVQDKLGVSQGSDLRFRDLKGLLVPNAEFVDEHVGSGIAVGIVPGRGGRG</sequence>
<name>A0A4Q7YX16_9BACT</name>